<dbReference type="RefSeq" id="WP_240261345.1">
    <property type="nucleotide sequence ID" value="NZ_CP092488.2"/>
</dbReference>
<reference evidence="1" key="1">
    <citation type="submission" date="2022-08" db="EMBL/GenBank/DDBJ databases">
        <title>Whole genome sequencing of non-tuberculosis mycobacteria type-strains.</title>
        <authorList>
            <person name="Igarashi Y."/>
            <person name="Osugi A."/>
            <person name="Mitarai S."/>
        </authorList>
    </citation>
    <scope>NUCLEOTIDE SEQUENCE</scope>
    <source>
        <strain evidence="1">DSM 45127</strain>
    </source>
</reference>
<name>A0ABY3VJM6_9MYCO</name>
<dbReference type="SUPFAM" id="SSF54593">
    <property type="entry name" value="Glyoxalase/Bleomycin resistance protein/Dihydroxybiphenyl dioxygenase"/>
    <property type="match status" value="1"/>
</dbReference>
<gene>
    <name evidence="1" type="ORF">MKK62_25340</name>
</gene>
<dbReference type="Proteomes" id="UP001055336">
    <property type="component" value="Chromosome"/>
</dbReference>
<evidence type="ECO:0008006" key="3">
    <source>
        <dbReference type="Google" id="ProtNLM"/>
    </source>
</evidence>
<protein>
    <recommendedName>
        <fullName evidence="3">VOC domain-containing protein</fullName>
    </recommendedName>
</protein>
<evidence type="ECO:0000313" key="2">
    <source>
        <dbReference type="Proteomes" id="UP001055336"/>
    </source>
</evidence>
<dbReference type="EMBL" id="CP092488">
    <property type="protein sequence ID" value="UMB69614.1"/>
    <property type="molecule type" value="Genomic_DNA"/>
</dbReference>
<proteinExistence type="predicted"/>
<accession>A0ABY3VJM6</accession>
<keyword evidence="2" id="KW-1185">Reference proteome</keyword>
<dbReference type="InterPro" id="IPR029068">
    <property type="entry name" value="Glyas_Bleomycin-R_OHBP_Dase"/>
</dbReference>
<evidence type="ECO:0000313" key="1">
    <source>
        <dbReference type="EMBL" id="UMB69614.1"/>
    </source>
</evidence>
<sequence>MTQQDPPHLHHVVFAVAAERQSVMMDLFTELGFELQTAELADIGVTVALDWKRGIELMSPIPGSTGTVASSVNKFLDQHGDGVYTVVMKVADAAAAETITDNYGSIPRFRQGFAGEGSYLDEIDLSVLGIPLTLLATNVP</sequence>
<dbReference type="Gene3D" id="3.10.180.10">
    <property type="entry name" value="2,3-Dihydroxybiphenyl 1,2-Dioxygenase, domain 1"/>
    <property type="match status" value="1"/>
</dbReference>
<organism evidence="1 2">
    <name type="scientific">Mycobacterium paraterrae</name>
    <dbReference type="NCBI Taxonomy" id="577492"/>
    <lineage>
        <taxon>Bacteria</taxon>
        <taxon>Bacillati</taxon>
        <taxon>Actinomycetota</taxon>
        <taxon>Actinomycetes</taxon>
        <taxon>Mycobacteriales</taxon>
        <taxon>Mycobacteriaceae</taxon>
        <taxon>Mycobacterium</taxon>
    </lineage>
</organism>